<name>A0ABD0XV26_9HEMI</name>
<evidence type="ECO:0000256" key="1">
    <source>
        <dbReference type="SAM" id="MobiDB-lite"/>
    </source>
</evidence>
<feature type="domain" description="FAS1" evidence="2">
    <location>
        <begin position="1"/>
        <end position="83"/>
    </location>
</feature>
<organism evidence="3 4">
    <name type="scientific">Ranatra chinensis</name>
    <dbReference type="NCBI Taxonomy" id="642074"/>
    <lineage>
        <taxon>Eukaryota</taxon>
        <taxon>Metazoa</taxon>
        <taxon>Ecdysozoa</taxon>
        <taxon>Arthropoda</taxon>
        <taxon>Hexapoda</taxon>
        <taxon>Insecta</taxon>
        <taxon>Pterygota</taxon>
        <taxon>Neoptera</taxon>
        <taxon>Paraneoptera</taxon>
        <taxon>Hemiptera</taxon>
        <taxon>Heteroptera</taxon>
        <taxon>Panheteroptera</taxon>
        <taxon>Nepomorpha</taxon>
        <taxon>Nepidae</taxon>
        <taxon>Ranatrinae</taxon>
        <taxon>Ranatra</taxon>
    </lineage>
</organism>
<evidence type="ECO:0000259" key="2">
    <source>
        <dbReference type="PROSITE" id="PS50213"/>
    </source>
</evidence>
<evidence type="ECO:0000313" key="4">
    <source>
        <dbReference type="Proteomes" id="UP001558652"/>
    </source>
</evidence>
<feature type="region of interest" description="Disordered" evidence="1">
    <location>
        <begin position="39"/>
        <end position="58"/>
    </location>
</feature>
<dbReference type="InterPro" id="IPR036378">
    <property type="entry name" value="FAS1_dom_sf"/>
</dbReference>
<evidence type="ECO:0000313" key="3">
    <source>
        <dbReference type="EMBL" id="KAL1115116.1"/>
    </source>
</evidence>
<reference evidence="3 4" key="1">
    <citation type="submission" date="2024-07" db="EMBL/GenBank/DDBJ databases">
        <title>Chromosome-level genome assembly of the water stick insect Ranatra chinensis (Heteroptera: Nepidae).</title>
        <authorList>
            <person name="Liu X."/>
        </authorList>
    </citation>
    <scope>NUCLEOTIDE SEQUENCE [LARGE SCALE GENOMIC DNA]</scope>
    <source>
        <strain evidence="3">Cailab_2021Rc</strain>
        <tissue evidence="3">Muscle</tissue>
    </source>
</reference>
<protein>
    <recommendedName>
        <fullName evidence="2">FAS1 domain-containing protein</fullName>
    </recommendedName>
</protein>
<proteinExistence type="predicted"/>
<dbReference type="SUPFAM" id="SSF82153">
    <property type="entry name" value="FAS1 domain"/>
    <property type="match status" value="1"/>
</dbReference>
<sequence>MVSMFYENKKQEIESICCSSIGSISWPFTQTVRSLSGNQLDFNRRPQSSTRGPGPAAVFGPTRTQQCDIVATDGIMHVVDRVMLPMGLRKIDTDVIIRRPYSEIMLTGF</sequence>
<dbReference type="EMBL" id="JBFDAA010000020">
    <property type="protein sequence ID" value="KAL1115116.1"/>
    <property type="molecule type" value="Genomic_DNA"/>
</dbReference>
<accession>A0ABD0XV26</accession>
<feature type="compositionally biased region" description="Polar residues" evidence="1">
    <location>
        <begin position="39"/>
        <end position="51"/>
    </location>
</feature>
<dbReference type="AlphaFoldDB" id="A0ABD0XV26"/>
<dbReference type="Pfam" id="PF02469">
    <property type="entry name" value="Fasciclin"/>
    <property type="match status" value="1"/>
</dbReference>
<gene>
    <name evidence="3" type="ORF">AAG570_007147</name>
</gene>
<dbReference type="InterPro" id="IPR000782">
    <property type="entry name" value="FAS1_domain"/>
</dbReference>
<comment type="caution">
    <text evidence="3">The sequence shown here is derived from an EMBL/GenBank/DDBJ whole genome shotgun (WGS) entry which is preliminary data.</text>
</comment>
<dbReference type="PROSITE" id="PS50213">
    <property type="entry name" value="FAS1"/>
    <property type="match status" value="1"/>
</dbReference>
<dbReference type="Gene3D" id="2.30.180.10">
    <property type="entry name" value="FAS1 domain"/>
    <property type="match status" value="1"/>
</dbReference>
<keyword evidence="4" id="KW-1185">Reference proteome</keyword>
<dbReference type="Proteomes" id="UP001558652">
    <property type="component" value="Unassembled WGS sequence"/>
</dbReference>